<evidence type="ECO:0000256" key="1">
    <source>
        <dbReference type="ARBA" id="ARBA00022801"/>
    </source>
</evidence>
<dbReference type="KEGG" id="sfg:AV650_18105"/>
<keyword evidence="1 4" id="KW-0378">Hydrolase</keyword>
<gene>
    <name evidence="7" type="primary">rssA</name>
    <name evidence="7" type="ORF">G9399_12105</name>
    <name evidence="6" type="ORF">H8J20_22600</name>
    <name evidence="8" type="ORF">RFB13_15025</name>
</gene>
<feature type="short sequence motif" description="DGA/G" evidence="4">
    <location>
        <begin position="155"/>
        <end position="157"/>
    </location>
</feature>
<dbReference type="EMBL" id="JACNYO010000031">
    <property type="protein sequence ID" value="MBC3214931.1"/>
    <property type="molecule type" value="Genomic_DNA"/>
</dbReference>
<dbReference type="OrthoDB" id="5290098at2"/>
<dbReference type="Gene3D" id="3.40.1090.10">
    <property type="entry name" value="Cytosolic phospholipase A2 catalytic domain"/>
    <property type="match status" value="2"/>
</dbReference>
<keyword evidence="3 4" id="KW-0443">Lipid metabolism</keyword>
<name>A0A0F7HFY9_SERFO</name>
<dbReference type="EMBL" id="CP054160">
    <property type="protein sequence ID" value="QKJ58968.1"/>
    <property type="molecule type" value="Genomic_DNA"/>
</dbReference>
<dbReference type="RefSeq" id="WP_024486672.1">
    <property type="nucleotide sequence ID" value="NZ_CAMFLQ010000019.1"/>
</dbReference>
<dbReference type="Proteomes" id="UP001235341">
    <property type="component" value="Chromosome"/>
</dbReference>
<dbReference type="Pfam" id="PF01734">
    <property type="entry name" value="Patatin"/>
    <property type="match status" value="1"/>
</dbReference>
<dbReference type="PANTHER" id="PTHR14226:SF76">
    <property type="entry name" value="NTE FAMILY PROTEIN RSSA"/>
    <property type="match status" value="1"/>
</dbReference>
<reference evidence="8 10" key="4">
    <citation type="submission" date="2023-08" db="EMBL/GenBank/DDBJ databases">
        <title>Complete Genome and Methylome dissection of Serratia fonticola NEB369.</title>
        <authorList>
            <person name="Fomenkov A."/>
            <person name="Roberts R.D."/>
        </authorList>
    </citation>
    <scope>NUCLEOTIDE SEQUENCE [LARGE SCALE GENOMIC DNA]</scope>
    <source>
        <strain evidence="8 10">NEB369</strain>
    </source>
</reference>
<evidence type="ECO:0000256" key="4">
    <source>
        <dbReference type="PROSITE-ProRule" id="PRU01161"/>
    </source>
</evidence>
<dbReference type="Proteomes" id="UP000503464">
    <property type="component" value="Chromosome"/>
</dbReference>
<evidence type="ECO:0000256" key="2">
    <source>
        <dbReference type="ARBA" id="ARBA00022963"/>
    </source>
</evidence>
<organism evidence="7 9">
    <name type="scientific">Serratia fonticola</name>
    <dbReference type="NCBI Taxonomy" id="47917"/>
    <lineage>
        <taxon>Bacteria</taxon>
        <taxon>Pseudomonadati</taxon>
        <taxon>Pseudomonadota</taxon>
        <taxon>Gammaproteobacteria</taxon>
        <taxon>Enterobacterales</taxon>
        <taxon>Yersiniaceae</taxon>
        <taxon>Serratia</taxon>
    </lineage>
</organism>
<evidence type="ECO:0000259" key="5">
    <source>
        <dbReference type="PROSITE" id="PS51635"/>
    </source>
</evidence>
<dbReference type="PANTHER" id="PTHR14226">
    <property type="entry name" value="NEUROPATHY TARGET ESTERASE/SWISS CHEESE D.MELANOGASTER"/>
    <property type="match status" value="1"/>
</dbReference>
<dbReference type="InterPro" id="IPR050301">
    <property type="entry name" value="NTE"/>
</dbReference>
<proteinExistence type="predicted"/>
<reference evidence="9" key="1">
    <citation type="submission" date="2020-03" db="EMBL/GenBank/DDBJ databases">
        <title>Genome sequences of seven Enterobacteriaceae strains isolated from Canadian wastewater treatment facilities.</title>
        <authorList>
            <person name="Huang H."/>
            <person name="Chmara J.T."/>
            <person name="Duceppe M.-O."/>
        </authorList>
    </citation>
    <scope>NUCLEOTIDE SEQUENCE [LARGE SCALE GENOMIC DNA]</scope>
    <source>
        <strain evidence="9">Biosolid 3</strain>
    </source>
</reference>
<dbReference type="InterPro" id="IPR002641">
    <property type="entry name" value="PNPLA_dom"/>
</dbReference>
<evidence type="ECO:0000313" key="9">
    <source>
        <dbReference type="Proteomes" id="UP000503464"/>
    </source>
</evidence>
<feature type="domain" description="PNPLA" evidence="5">
    <location>
        <begin position="8"/>
        <end position="168"/>
    </location>
</feature>
<comment type="caution">
    <text evidence="4">Lacks conserved residue(s) required for the propagation of feature annotation.</text>
</comment>
<reference evidence="7" key="3">
    <citation type="submission" date="2022-06" db="EMBL/GenBank/DDBJ databases">
        <title>Genome sequences of seven Enterobacteriaceae strains isolated from Canadian wastewater treatment facilities.</title>
        <authorList>
            <person name="Huang H."/>
            <person name="Chmara J.T."/>
            <person name="Duceppe M.-O."/>
        </authorList>
    </citation>
    <scope>NUCLEOTIDE SEQUENCE</scope>
    <source>
        <strain evidence="7">HH13</strain>
    </source>
</reference>
<dbReference type="GO" id="GO:0016042">
    <property type="term" value="P:lipid catabolic process"/>
    <property type="evidence" value="ECO:0007669"/>
    <property type="project" value="UniProtKB-UniRule"/>
</dbReference>
<protein>
    <submittedName>
        <fullName evidence="7">Patatin-like phospholipase RssA</fullName>
    </submittedName>
</protein>
<keyword evidence="10" id="KW-1185">Reference proteome</keyword>
<evidence type="ECO:0000256" key="3">
    <source>
        <dbReference type="ARBA" id="ARBA00023098"/>
    </source>
</evidence>
<dbReference type="SUPFAM" id="SSF52151">
    <property type="entry name" value="FabD/lysophospholipase-like"/>
    <property type="match status" value="1"/>
</dbReference>
<evidence type="ECO:0000313" key="8">
    <source>
        <dbReference type="EMBL" id="WMT12579.1"/>
    </source>
</evidence>
<dbReference type="EMBL" id="CP133586">
    <property type="protein sequence ID" value="WMT12579.1"/>
    <property type="molecule type" value="Genomic_DNA"/>
</dbReference>
<feature type="short sequence motif" description="GXSXG" evidence="4">
    <location>
        <begin position="39"/>
        <end position="43"/>
    </location>
</feature>
<dbReference type="InterPro" id="IPR016035">
    <property type="entry name" value="Acyl_Trfase/lysoPLipase"/>
</dbReference>
<dbReference type="PROSITE" id="PS51635">
    <property type="entry name" value="PNPLA"/>
    <property type="match status" value="1"/>
</dbReference>
<dbReference type="GO" id="GO:0016787">
    <property type="term" value="F:hydrolase activity"/>
    <property type="evidence" value="ECO:0007669"/>
    <property type="project" value="UniProtKB-UniRule"/>
</dbReference>
<keyword evidence="2 4" id="KW-0442">Lipid degradation</keyword>
<feature type="active site" description="Nucleophile" evidence="4">
    <location>
        <position position="41"/>
    </location>
</feature>
<reference evidence="6" key="2">
    <citation type="submission" date="2020-08" db="EMBL/GenBank/DDBJ databases">
        <title>Food and environmental bacterial isolates.</title>
        <authorList>
            <person name="Richter L."/>
            <person name="Du Plessis E.M."/>
            <person name="Duvenage S."/>
            <person name="Allam M."/>
            <person name="Korsten L."/>
        </authorList>
    </citation>
    <scope>NUCLEOTIDE SEQUENCE</scope>
    <source>
        <strain evidence="6">UPMP2127</strain>
    </source>
</reference>
<dbReference type="GeneID" id="30322913"/>
<sequence length="303" mass="33516">MRKVKIGLALGAGAAKGWAHIGVINALRKLGIEADIVAGCSVGALVGAAFASHRLPAMEKWVRSFSYWDVIRLMDLSWQRGGLLRGERVFNVVGQILKINDFTDCSLKFGAVTTNLSTGRELWMTKGDIHQAIRASCSMPGLLAPVWFDGYWLVDGALVNPVPISLARAMGADIVIAVDLQHDAHLMQQDLFSVRNDAGEQSETSISDANNWRDRLRERMNKMMLKKTTFTPTAMEIMSTSIQMLENRVKRTRMASDPPDVLIQPYCPQISTLDFHRASEAIEAGRLAVEKQIDVLAPLIKNK</sequence>
<feature type="active site" description="Proton acceptor" evidence="4">
    <location>
        <position position="155"/>
    </location>
</feature>
<evidence type="ECO:0000313" key="10">
    <source>
        <dbReference type="Proteomes" id="UP001235341"/>
    </source>
</evidence>
<accession>A0A0F7HFY9</accession>
<dbReference type="Proteomes" id="UP000659084">
    <property type="component" value="Unassembled WGS sequence"/>
</dbReference>
<evidence type="ECO:0000313" key="6">
    <source>
        <dbReference type="EMBL" id="MBC3214931.1"/>
    </source>
</evidence>
<dbReference type="NCBIfam" id="NF007623">
    <property type="entry name" value="PRK10279.1"/>
    <property type="match status" value="1"/>
</dbReference>
<evidence type="ECO:0000313" key="7">
    <source>
        <dbReference type="EMBL" id="QKJ58968.1"/>
    </source>
</evidence>
<dbReference type="KEGG" id="sfw:WN53_22275"/>
<dbReference type="AlphaFoldDB" id="A0A0F7HFY9"/>